<keyword evidence="3" id="KW-0479">Metal-binding</keyword>
<evidence type="ECO:0000313" key="13">
    <source>
        <dbReference type="Proteomes" id="UP001230035"/>
    </source>
</evidence>
<evidence type="ECO:0000256" key="8">
    <source>
        <dbReference type="ARBA" id="ARBA00023157"/>
    </source>
</evidence>
<keyword evidence="13" id="KW-1185">Reference proteome</keyword>
<proteinExistence type="inferred from homology"/>
<gene>
    <name evidence="12" type="ORF">QHT84_02585</name>
</gene>
<dbReference type="NCBIfam" id="TIGR04183">
    <property type="entry name" value="Por_Secre_tail"/>
    <property type="match status" value="1"/>
</dbReference>
<feature type="domain" description="Secretion system C-terminal sorting" evidence="11">
    <location>
        <begin position="334"/>
        <end position="403"/>
    </location>
</feature>
<keyword evidence="6" id="KW-0862">Zinc</keyword>
<dbReference type="Pfam" id="PF05572">
    <property type="entry name" value="Peptidase_M43"/>
    <property type="match status" value="1"/>
</dbReference>
<keyword evidence="5" id="KW-0378">Hydrolase</keyword>
<evidence type="ECO:0000256" key="4">
    <source>
        <dbReference type="ARBA" id="ARBA00022729"/>
    </source>
</evidence>
<feature type="signal peptide" evidence="9">
    <location>
        <begin position="1"/>
        <end position="18"/>
    </location>
</feature>
<dbReference type="CDD" id="cd04275">
    <property type="entry name" value="ZnMc_pappalysin_like"/>
    <property type="match status" value="1"/>
</dbReference>
<dbReference type="InterPro" id="IPR026444">
    <property type="entry name" value="Secre_tail"/>
</dbReference>
<feature type="domain" description="Peptidase M43 pregnancy-associated plasma-A" evidence="10">
    <location>
        <begin position="161"/>
        <end position="305"/>
    </location>
</feature>
<dbReference type="PANTHER" id="PTHR47466">
    <property type="match status" value="1"/>
</dbReference>
<evidence type="ECO:0000259" key="10">
    <source>
        <dbReference type="Pfam" id="PF05572"/>
    </source>
</evidence>
<comment type="similarity">
    <text evidence="1">Belongs to the peptidase M43B family.</text>
</comment>
<evidence type="ECO:0000256" key="3">
    <source>
        <dbReference type="ARBA" id="ARBA00022723"/>
    </source>
</evidence>
<dbReference type="GO" id="GO:0008237">
    <property type="term" value="F:metallopeptidase activity"/>
    <property type="evidence" value="ECO:0007669"/>
    <property type="project" value="UniProtKB-KW"/>
</dbReference>
<dbReference type="PANTHER" id="PTHR47466:SF1">
    <property type="entry name" value="METALLOPROTEASE MEP1 (AFU_ORTHOLOGUE AFUA_1G07730)-RELATED"/>
    <property type="match status" value="1"/>
</dbReference>
<dbReference type="Gene3D" id="3.40.390.10">
    <property type="entry name" value="Collagenase (Catalytic Domain)"/>
    <property type="match status" value="1"/>
</dbReference>
<dbReference type="InterPro" id="IPR008754">
    <property type="entry name" value="Peptidase_M43"/>
</dbReference>
<evidence type="ECO:0000256" key="2">
    <source>
        <dbReference type="ARBA" id="ARBA00022670"/>
    </source>
</evidence>
<keyword evidence="2" id="KW-0645">Protease</keyword>
<protein>
    <submittedName>
        <fullName evidence="12">M43 family zinc metalloprotease</fullName>
    </submittedName>
</protein>
<reference evidence="12 13" key="1">
    <citation type="submission" date="2023-05" db="EMBL/GenBank/DDBJ databases">
        <title>Flavobacterium sedimenti sp. nov., isolated from the sediment.</title>
        <authorList>
            <person name="Wu N."/>
        </authorList>
    </citation>
    <scope>NUCLEOTIDE SEQUENCE [LARGE SCALE GENOMIC DNA]</scope>
    <source>
        <strain evidence="12 13">YZ-48</strain>
    </source>
</reference>
<evidence type="ECO:0000259" key="11">
    <source>
        <dbReference type="Pfam" id="PF18962"/>
    </source>
</evidence>
<dbReference type="SUPFAM" id="SSF55486">
    <property type="entry name" value="Metalloproteases ('zincins'), catalytic domain"/>
    <property type="match status" value="1"/>
</dbReference>
<keyword evidence="8" id="KW-1015">Disulfide bond</keyword>
<sequence length="406" mass="44580">MKKIILSLLLISSLGAYSQRTCATNTKLEQLKANDPSFAVHHQETMDYIRNNATAQTNRAPEVVITIPVVVHVLYKTAAQNISDAQILSQIAILNADYRKTNTDFNTVVPAAFQPFGADVELAFCLATRTPSGQATNGIERKSVPSNFVFEDSYYTSAGLTAWNPTKYLNIWVGRFTDSSLLGFAYLPSSAGAAFDGLCIGDQYFGNTGTATFPFNKGRTATHEIGHYFGLEHPWGDAQCDTDDGVADTPGTYSPYFGCPTYPNNTNVCAPNATGAMFMNYMDYVDDRCMAFFTNGQKAVMQATMNGPRVSLKTSNGCQSLSVTEQEAIQAIAVYPNPVSQYFFITSPHTAVDFVEIFNTSGQLVQTQTLDDVNNKIVIDQLASGIYYLRIYNEGNYLKSDKIIKK</sequence>
<keyword evidence="7 12" id="KW-0482">Metalloprotease</keyword>
<feature type="chain" id="PRO_5046312703" evidence="9">
    <location>
        <begin position="19"/>
        <end position="406"/>
    </location>
</feature>
<keyword evidence="4 9" id="KW-0732">Signal</keyword>
<dbReference type="Pfam" id="PF18962">
    <property type="entry name" value="Por_Secre_tail"/>
    <property type="match status" value="1"/>
</dbReference>
<organism evidence="12 13">
    <name type="scientific">Flavobacterium sedimenticola</name>
    <dbReference type="NCBI Taxonomy" id="3043286"/>
    <lineage>
        <taxon>Bacteria</taxon>
        <taxon>Pseudomonadati</taxon>
        <taxon>Bacteroidota</taxon>
        <taxon>Flavobacteriia</taxon>
        <taxon>Flavobacteriales</taxon>
        <taxon>Flavobacteriaceae</taxon>
        <taxon>Flavobacterium</taxon>
    </lineage>
</organism>
<evidence type="ECO:0000256" key="1">
    <source>
        <dbReference type="ARBA" id="ARBA00008721"/>
    </source>
</evidence>
<evidence type="ECO:0000256" key="9">
    <source>
        <dbReference type="SAM" id="SignalP"/>
    </source>
</evidence>
<accession>A0ABT6XMH5</accession>
<dbReference type="InterPro" id="IPR024079">
    <property type="entry name" value="MetalloPept_cat_dom_sf"/>
</dbReference>
<dbReference type="Proteomes" id="UP001230035">
    <property type="component" value="Unassembled WGS sequence"/>
</dbReference>
<dbReference type="RefSeq" id="WP_283237978.1">
    <property type="nucleotide sequence ID" value="NZ_JASGBP010000001.1"/>
</dbReference>
<dbReference type="EMBL" id="JASGBP010000001">
    <property type="protein sequence ID" value="MDI9256298.1"/>
    <property type="molecule type" value="Genomic_DNA"/>
</dbReference>
<evidence type="ECO:0000256" key="5">
    <source>
        <dbReference type="ARBA" id="ARBA00022801"/>
    </source>
</evidence>
<evidence type="ECO:0000256" key="6">
    <source>
        <dbReference type="ARBA" id="ARBA00022833"/>
    </source>
</evidence>
<comment type="caution">
    <text evidence="12">The sequence shown here is derived from an EMBL/GenBank/DDBJ whole genome shotgun (WGS) entry which is preliminary data.</text>
</comment>
<name>A0ABT6XMH5_9FLAO</name>
<evidence type="ECO:0000313" key="12">
    <source>
        <dbReference type="EMBL" id="MDI9256298.1"/>
    </source>
</evidence>
<evidence type="ECO:0000256" key="7">
    <source>
        <dbReference type="ARBA" id="ARBA00023049"/>
    </source>
</evidence>